<keyword evidence="2" id="KW-1185">Reference proteome</keyword>
<comment type="caution">
    <text evidence="1">The sequence shown here is derived from an EMBL/GenBank/DDBJ whole genome shotgun (WGS) entry which is preliminary data.</text>
</comment>
<dbReference type="OrthoDB" id="5881038at2"/>
<evidence type="ECO:0000313" key="1">
    <source>
        <dbReference type="EMBL" id="KDN29268.1"/>
    </source>
</evidence>
<name>A0A066UYE1_9VIBR</name>
<accession>A0A066UYE1</accession>
<dbReference type="RefSeq" id="WP_032550201.1">
    <property type="nucleotide sequence ID" value="NZ_JFFR01000009.1"/>
</dbReference>
<sequence length="148" mass="16631">MKKPLLLALTAGFILFVAVGQQIGWFKSGSSESFPKFPEIPSYAVTNTFDGEWAGRRINTTNNNLCERTTITGRIENGKATLRLTYNGTSLKGWVAEDTHILTLYANNKQWDYRFSGKVSADKVTGNWYLTNGPCRGHWYLERVTGKS</sequence>
<evidence type="ECO:0000313" key="2">
    <source>
        <dbReference type="Proteomes" id="UP000027219"/>
    </source>
</evidence>
<dbReference type="AlphaFoldDB" id="A0A066UYE1"/>
<dbReference type="Proteomes" id="UP000027219">
    <property type="component" value="Unassembled WGS sequence"/>
</dbReference>
<proteinExistence type="predicted"/>
<dbReference type="EMBL" id="JFFR01000009">
    <property type="protein sequence ID" value="KDN29268.1"/>
    <property type="molecule type" value="Genomic_DNA"/>
</dbReference>
<protein>
    <submittedName>
        <fullName evidence="1">Uncharacterized protein</fullName>
    </submittedName>
</protein>
<reference evidence="1 2" key="1">
    <citation type="submission" date="2014-02" db="EMBL/GenBank/DDBJ databases">
        <title>Vibrio fortis Dalian14 Genome Sequencing.</title>
        <authorList>
            <person name="Wang Y."/>
            <person name="Song L."/>
            <person name="Liu G."/>
            <person name="Ding J."/>
        </authorList>
    </citation>
    <scope>NUCLEOTIDE SEQUENCE [LARGE SCALE GENOMIC DNA]</scope>
    <source>
        <strain evidence="1 2">Dalian14</strain>
    </source>
</reference>
<gene>
    <name evidence="1" type="ORF">VFDL14_13850</name>
</gene>
<organism evidence="1 2">
    <name type="scientific">Vibrio fortis</name>
    <dbReference type="NCBI Taxonomy" id="212667"/>
    <lineage>
        <taxon>Bacteria</taxon>
        <taxon>Pseudomonadati</taxon>
        <taxon>Pseudomonadota</taxon>
        <taxon>Gammaproteobacteria</taxon>
        <taxon>Vibrionales</taxon>
        <taxon>Vibrionaceae</taxon>
        <taxon>Vibrio</taxon>
    </lineage>
</organism>